<evidence type="ECO:0000256" key="4">
    <source>
        <dbReference type="ARBA" id="ARBA00023136"/>
    </source>
</evidence>
<dbReference type="PANTHER" id="PTHR46641">
    <property type="entry name" value="FMRFAMIDE RECEPTOR-RELATED"/>
    <property type="match status" value="1"/>
</dbReference>
<dbReference type="InterPro" id="IPR017452">
    <property type="entry name" value="GPCR_Rhodpsn_7TM"/>
</dbReference>
<feature type="transmembrane region" description="Helical" evidence="5">
    <location>
        <begin position="126"/>
        <end position="146"/>
    </location>
</feature>
<dbReference type="InterPro" id="IPR052954">
    <property type="entry name" value="GPCR-Ligand_Int"/>
</dbReference>
<evidence type="ECO:0000259" key="6">
    <source>
        <dbReference type="PROSITE" id="PS50262"/>
    </source>
</evidence>
<evidence type="ECO:0000313" key="7">
    <source>
        <dbReference type="Proteomes" id="UP000095287"/>
    </source>
</evidence>
<protein>
    <submittedName>
        <fullName evidence="8">G_PROTEIN_RECEP_F1_2 domain-containing protein</fullName>
    </submittedName>
</protein>
<feature type="domain" description="G-protein coupled receptors family 1 profile" evidence="6">
    <location>
        <begin position="1"/>
        <end position="308"/>
    </location>
</feature>
<dbReference type="Gene3D" id="1.20.1070.10">
    <property type="entry name" value="Rhodopsin 7-helix transmembrane proteins"/>
    <property type="match status" value="1"/>
</dbReference>
<keyword evidence="2 5" id="KW-0812">Transmembrane</keyword>
<evidence type="ECO:0000256" key="2">
    <source>
        <dbReference type="ARBA" id="ARBA00022692"/>
    </source>
</evidence>
<organism evidence="7 8">
    <name type="scientific">Steinernema glaseri</name>
    <dbReference type="NCBI Taxonomy" id="37863"/>
    <lineage>
        <taxon>Eukaryota</taxon>
        <taxon>Metazoa</taxon>
        <taxon>Ecdysozoa</taxon>
        <taxon>Nematoda</taxon>
        <taxon>Chromadorea</taxon>
        <taxon>Rhabditida</taxon>
        <taxon>Tylenchina</taxon>
        <taxon>Panagrolaimomorpha</taxon>
        <taxon>Strongyloidoidea</taxon>
        <taxon>Steinernematidae</taxon>
        <taxon>Steinernema</taxon>
    </lineage>
</organism>
<proteinExistence type="predicted"/>
<name>A0A1I7YTT1_9BILA</name>
<dbReference type="GO" id="GO:0016020">
    <property type="term" value="C:membrane"/>
    <property type="evidence" value="ECO:0007669"/>
    <property type="project" value="UniProtKB-SubCell"/>
</dbReference>
<accession>A0A1I7YTT1</accession>
<feature type="transmembrane region" description="Helical" evidence="5">
    <location>
        <begin position="250"/>
        <end position="270"/>
    </location>
</feature>
<reference evidence="8" key="1">
    <citation type="submission" date="2016-11" db="UniProtKB">
        <authorList>
            <consortium name="WormBaseParasite"/>
        </authorList>
    </citation>
    <scope>IDENTIFICATION</scope>
</reference>
<dbReference type="Proteomes" id="UP000095287">
    <property type="component" value="Unplaced"/>
</dbReference>
<keyword evidence="7" id="KW-1185">Reference proteome</keyword>
<dbReference type="WBParaSite" id="L893_g19648.t1">
    <property type="protein sequence ID" value="L893_g19648.t1"/>
    <property type="gene ID" value="L893_g19648"/>
</dbReference>
<evidence type="ECO:0000256" key="5">
    <source>
        <dbReference type="SAM" id="Phobius"/>
    </source>
</evidence>
<feature type="transmembrane region" description="Helical" evidence="5">
    <location>
        <begin position="185"/>
        <end position="203"/>
    </location>
</feature>
<dbReference type="AlphaFoldDB" id="A0A1I7YTT1"/>
<keyword evidence="4 5" id="KW-0472">Membrane</keyword>
<dbReference type="PANTHER" id="PTHR46641:SF2">
    <property type="entry name" value="FMRFAMIDE RECEPTOR"/>
    <property type="match status" value="1"/>
</dbReference>
<keyword evidence="3 5" id="KW-1133">Transmembrane helix</keyword>
<sequence length="353" mass="40151">MFRRLYRDQTLRQLNGQFIAALGSLALTDTVLLLSSVTCYVIPFCYSFFSQQFETTHTVLYTHMLATTFNTISIWLVILITVQRFRAVTQPFNLLNNSGSVMNRGYYCAVPSAPQKKFFSLLSWKCYKSCALVVVLAVIFNLPAYFEIEIIECMDHSLILMQTSLRYNYTYKLIYRAILKSVLETIGPFVVVFALTLATQIFVRNNQKSRKCLLPLFGSVDKESPPSPKFSLAVVRQVLQLCHPSYQELAAHYCSLVIAVKFLFFHFLSVTLDVWEALLPLDVEMFNNSVAVSNFFVLLDASTNCLVYIGWKLLQEDKGNSRTGSQSLHSQQSQPEVRCENYVSLAKTGISEV</sequence>
<evidence type="ECO:0000313" key="8">
    <source>
        <dbReference type="WBParaSite" id="L893_g19648.t1"/>
    </source>
</evidence>
<dbReference type="SUPFAM" id="SSF81321">
    <property type="entry name" value="Family A G protein-coupled receptor-like"/>
    <property type="match status" value="1"/>
</dbReference>
<dbReference type="PROSITE" id="PS50262">
    <property type="entry name" value="G_PROTEIN_RECEP_F1_2"/>
    <property type="match status" value="1"/>
</dbReference>
<evidence type="ECO:0000256" key="3">
    <source>
        <dbReference type="ARBA" id="ARBA00022989"/>
    </source>
</evidence>
<feature type="transmembrane region" description="Helical" evidence="5">
    <location>
        <begin position="61"/>
        <end position="82"/>
    </location>
</feature>
<feature type="transmembrane region" description="Helical" evidence="5">
    <location>
        <begin position="290"/>
        <end position="311"/>
    </location>
</feature>
<evidence type="ECO:0000256" key="1">
    <source>
        <dbReference type="ARBA" id="ARBA00004370"/>
    </source>
</evidence>
<comment type="subcellular location">
    <subcellularLocation>
        <location evidence="1">Membrane</location>
    </subcellularLocation>
</comment>
<feature type="transmembrane region" description="Helical" evidence="5">
    <location>
        <begin position="21"/>
        <end position="49"/>
    </location>
</feature>